<dbReference type="InterPro" id="IPR050344">
    <property type="entry name" value="Peptidase_M1_aminopeptidases"/>
</dbReference>
<keyword evidence="4" id="KW-1185">Reference proteome</keyword>
<gene>
    <name evidence="3" type="ORF">MQE36_12875</name>
</gene>
<dbReference type="Gene3D" id="2.60.40.1730">
    <property type="entry name" value="tricorn interacting facor f3 domain"/>
    <property type="match status" value="1"/>
</dbReference>
<protein>
    <submittedName>
        <fullName evidence="3">M1 family metallopeptidase</fullName>
    </submittedName>
</protein>
<dbReference type="PANTHER" id="PTHR11533:SF174">
    <property type="entry name" value="PUROMYCIN-SENSITIVE AMINOPEPTIDASE-RELATED"/>
    <property type="match status" value="1"/>
</dbReference>
<dbReference type="Proteomes" id="UP000829476">
    <property type="component" value="Chromosome"/>
</dbReference>
<dbReference type="RefSeq" id="WP_242936386.1">
    <property type="nucleotide sequence ID" value="NZ_CP094326.1"/>
</dbReference>
<dbReference type="SUPFAM" id="SSF63737">
    <property type="entry name" value="Leukotriene A4 hydrolase N-terminal domain"/>
    <property type="match status" value="1"/>
</dbReference>
<keyword evidence="1" id="KW-0732">Signal</keyword>
<reference evidence="3 4" key="1">
    <citation type="journal article" date="2018" name="Int. J. Syst. Evol. Microbiol.">
        <title>Zhouia spongiae sp. nov., isolated from a marine sponge.</title>
        <authorList>
            <person name="Zhuang L."/>
            <person name="Lin B."/>
            <person name="Qin F."/>
            <person name="Luo L."/>
        </authorList>
    </citation>
    <scope>NUCLEOTIDE SEQUENCE [LARGE SCALE GENOMIC DNA]</scope>
    <source>
        <strain evidence="3 4">HN-Y44</strain>
    </source>
</reference>
<dbReference type="Pfam" id="PF01433">
    <property type="entry name" value="Peptidase_M1"/>
    <property type="match status" value="1"/>
</dbReference>
<dbReference type="InterPro" id="IPR042097">
    <property type="entry name" value="Aminopeptidase_N-like_N_sf"/>
</dbReference>
<sequence>MKKLLLFAFLTGFSLNAQLLSGDRTYTKADTLRGSLRKERNFDVRKYRLNITVNPTEKFIFGSNSIDFVPQENLTTIQIDLFDNMKVDSIINNGKKLVYKREFNAVFIDGNFQKDTKSNIVFYYSGNPIVAKRAPWDGGFVFKKDNNGNDWIATACQGTGASLWWPNKDHQSDEPEEGMSVKVAVPNGLMNVSNGRFKGKKDLGNGYTRWDWEVINPINNYDVALNIGDYVHFGETYKGLDLDYYVLRYNLEKAKVQFEEVKPMMDCFQEKFGEYPFKEDSFKLVETPHLGMEHQSAVAYGNQYKKGYLGSDLSGSGVGLKWDFIIIHETGHEWFGNSITASDIADMWIHESFTSYSENVYTECRWGYEAGQKYVNGTGKMVQNDIPIIGDYGVNSEGSGDMYYKGALMLNTIRHIVDNDEKWWKILRSYSEHFKHQIVTTKDVVTYFEKESGLRLKPVFDQYLRYADIPILEFQQNGKNLLYRWKADVDNFDMPVDIIQEGKEVRLKPSKSWKKLKRTGLNDLKVKRSEFFIKVKYLGASPRGIKGKA</sequence>
<organism evidence="3 4">
    <name type="scientific">Zhouia spongiae</name>
    <dbReference type="NCBI Taxonomy" id="2202721"/>
    <lineage>
        <taxon>Bacteria</taxon>
        <taxon>Pseudomonadati</taxon>
        <taxon>Bacteroidota</taxon>
        <taxon>Flavobacteriia</taxon>
        <taxon>Flavobacteriales</taxon>
        <taxon>Flavobacteriaceae</taxon>
        <taxon>Zhouia</taxon>
    </lineage>
</organism>
<evidence type="ECO:0000259" key="2">
    <source>
        <dbReference type="Pfam" id="PF01433"/>
    </source>
</evidence>
<proteinExistence type="predicted"/>
<dbReference type="CDD" id="cd09603">
    <property type="entry name" value="M1_APN_like"/>
    <property type="match status" value="1"/>
</dbReference>
<name>A0ABY3YK45_9FLAO</name>
<evidence type="ECO:0000256" key="1">
    <source>
        <dbReference type="SAM" id="SignalP"/>
    </source>
</evidence>
<feature type="domain" description="Peptidase M1 membrane alanine aminopeptidase" evidence="2">
    <location>
        <begin position="258"/>
        <end position="463"/>
    </location>
</feature>
<feature type="chain" id="PRO_5046682116" evidence="1">
    <location>
        <begin position="18"/>
        <end position="549"/>
    </location>
</feature>
<dbReference type="Gene3D" id="1.10.390.10">
    <property type="entry name" value="Neutral Protease Domain 2"/>
    <property type="match status" value="1"/>
</dbReference>
<accession>A0ABY3YK45</accession>
<dbReference type="InterPro" id="IPR014782">
    <property type="entry name" value="Peptidase_M1_dom"/>
</dbReference>
<evidence type="ECO:0000313" key="4">
    <source>
        <dbReference type="Proteomes" id="UP000829476"/>
    </source>
</evidence>
<dbReference type="InterPro" id="IPR027268">
    <property type="entry name" value="Peptidase_M4/M1_CTD_sf"/>
</dbReference>
<feature type="signal peptide" evidence="1">
    <location>
        <begin position="1"/>
        <end position="17"/>
    </location>
</feature>
<dbReference type="EMBL" id="CP094326">
    <property type="protein sequence ID" value="UNY97975.1"/>
    <property type="molecule type" value="Genomic_DNA"/>
</dbReference>
<dbReference type="SUPFAM" id="SSF55486">
    <property type="entry name" value="Metalloproteases ('zincins'), catalytic domain"/>
    <property type="match status" value="1"/>
</dbReference>
<evidence type="ECO:0000313" key="3">
    <source>
        <dbReference type="EMBL" id="UNY97975.1"/>
    </source>
</evidence>
<dbReference type="PANTHER" id="PTHR11533">
    <property type="entry name" value="PROTEASE M1 ZINC METALLOPROTEASE"/>
    <property type="match status" value="1"/>
</dbReference>